<keyword evidence="3" id="KW-0547">Nucleotide-binding</keyword>
<dbReference type="InterPro" id="IPR042197">
    <property type="entry name" value="Apaf_helical"/>
</dbReference>
<keyword evidence="2" id="KW-0677">Repeat</keyword>
<protein>
    <submittedName>
        <fullName evidence="10">Leucine-rich repeat containing protein, putative isoform 1</fullName>
    </submittedName>
</protein>
<dbReference type="CDD" id="cd14798">
    <property type="entry name" value="RX-CC_like"/>
    <property type="match status" value="1"/>
</dbReference>
<dbReference type="Proteomes" id="UP000026915">
    <property type="component" value="Chromosome 5"/>
</dbReference>
<evidence type="ECO:0000256" key="2">
    <source>
        <dbReference type="ARBA" id="ARBA00022737"/>
    </source>
</evidence>
<dbReference type="Pfam" id="PF18052">
    <property type="entry name" value="Rx_N"/>
    <property type="match status" value="1"/>
</dbReference>
<feature type="domain" description="Disease resistance N-terminal" evidence="7">
    <location>
        <begin position="12"/>
        <end position="100"/>
    </location>
</feature>
<dbReference type="PANTHER" id="PTHR36766">
    <property type="entry name" value="PLANT BROAD-SPECTRUM MILDEW RESISTANCE PROTEIN RPW8"/>
    <property type="match status" value="1"/>
</dbReference>
<dbReference type="EMBL" id="CM001883">
    <property type="protein sequence ID" value="EOY10379.1"/>
    <property type="molecule type" value="Genomic_DNA"/>
</dbReference>
<organism evidence="10 11">
    <name type="scientific">Theobroma cacao</name>
    <name type="common">Cacao</name>
    <name type="synonym">Cocoa</name>
    <dbReference type="NCBI Taxonomy" id="3641"/>
    <lineage>
        <taxon>Eukaryota</taxon>
        <taxon>Viridiplantae</taxon>
        <taxon>Streptophyta</taxon>
        <taxon>Embryophyta</taxon>
        <taxon>Tracheophyta</taxon>
        <taxon>Spermatophyta</taxon>
        <taxon>Magnoliopsida</taxon>
        <taxon>eudicotyledons</taxon>
        <taxon>Gunneridae</taxon>
        <taxon>Pentapetalae</taxon>
        <taxon>rosids</taxon>
        <taxon>malvids</taxon>
        <taxon>Malvales</taxon>
        <taxon>Malvaceae</taxon>
        <taxon>Byttnerioideae</taxon>
        <taxon>Theobroma</taxon>
    </lineage>
</organism>
<dbReference type="Gramene" id="EOY10378">
    <property type="protein sequence ID" value="EOY10378"/>
    <property type="gene ID" value="TCM_025746"/>
</dbReference>
<accession>A0A061F0E8</accession>
<dbReference type="SUPFAM" id="SSF52058">
    <property type="entry name" value="L domain-like"/>
    <property type="match status" value="2"/>
</dbReference>
<dbReference type="Gramene" id="EOY10379">
    <property type="protein sequence ID" value="EOY10379"/>
    <property type="gene ID" value="TCM_025746"/>
</dbReference>
<dbReference type="SUPFAM" id="SSF52540">
    <property type="entry name" value="P-loop containing nucleoside triphosphate hydrolases"/>
    <property type="match status" value="1"/>
</dbReference>
<dbReference type="Gene3D" id="1.20.5.4130">
    <property type="match status" value="1"/>
</dbReference>
<dbReference type="FunFam" id="1.10.10.10:FF:000322">
    <property type="entry name" value="Probable disease resistance protein At1g63360"/>
    <property type="match status" value="1"/>
</dbReference>
<dbReference type="Pfam" id="PF23559">
    <property type="entry name" value="WHD_DRP"/>
    <property type="match status" value="1"/>
</dbReference>
<evidence type="ECO:0000259" key="8">
    <source>
        <dbReference type="Pfam" id="PF23559"/>
    </source>
</evidence>
<dbReference type="InterPro" id="IPR027417">
    <property type="entry name" value="P-loop_NTPase"/>
</dbReference>
<feature type="domain" description="R13L1/DRL21-like LRR repeat region" evidence="9">
    <location>
        <begin position="689"/>
        <end position="812"/>
    </location>
</feature>
<evidence type="ECO:0000259" key="7">
    <source>
        <dbReference type="Pfam" id="PF18052"/>
    </source>
</evidence>
<evidence type="ECO:0000256" key="3">
    <source>
        <dbReference type="ARBA" id="ARBA00022741"/>
    </source>
</evidence>
<proteinExistence type="predicted"/>
<dbReference type="eggNOG" id="KOG4658">
    <property type="taxonomic scope" value="Eukaryota"/>
</dbReference>
<dbReference type="Gramene" id="EOY10377">
    <property type="protein sequence ID" value="EOY10377"/>
    <property type="gene ID" value="TCM_025746"/>
</dbReference>
<dbReference type="FunFam" id="3.40.50.300:FF:001091">
    <property type="entry name" value="Probable disease resistance protein At1g61300"/>
    <property type="match status" value="1"/>
</dbReference>
<reference evidence="10 11" key="1">
    <citation type="journal article" date="2013" name="Genome Biol.">
        <title>The genome sequence of the most widely cultivated cacao type and its use to identify candidate genes regulating pod color.</title>
        <authorList>
            <person name="Motamayor J.C."/>
            <person name="Mockaitis K."/>
            <person name="Schmutz J."/>
            <person name="Haiminen N."/>
            <person name="Iii D.L."/>
            <person name="Cornejo O."/>
            <person name="Findley S.D."/>
            <person name="Zheng P."/>
            <person name="Utro F."/>
            <person name="Royaert S."/>
            <person name="Saski C."/>
            <person name="Jenkins J."/>
            <person name="Podicheti R."/>
            <person name="Zhao M."/>
            <person name="Scheffler B.E."/>
            <person name="Stack J.C."/>
            <person name="Feltus F.A."/>
            <person name="Mustiga G.M."/>
            <person name="Amores F."/>
            <person name="Phillips W."/>
            <person name="Marelli J.P."/>
            <person name="May G.D."/>
            <person name="Shapiro H."/>
            <person name="Ma J."/>
            <person name="Bustamante C.D."/>
            <person name="Schnell R.J."/>
            <person name="Main D."/>
            <person name="Gilbert D."/>
            <person name="Parida L."/>
            <person name="Kuhn D.N."/>
        </authorList>
    </citation>
    <scope>NUCLEOTIDE SEQUENCE [LARGE SCALE GENOMIC DNA]</scope>
    <source>
        <strain evidence="11">cv. Matina 1-6</strain>
    </source>
</reference>
<dbReference type="Pfam" id="PF25019">
    <property type="entry name" value="LRR_R13L1-DRL21"/>
    <property type="match status" value="1"/>
</dbReference>
<dbReference type="Gene3D" id="1.10.10.10">
    <property type="entry name" value="Winged helix-like DNA-binding domain superfamily/Winged helix DNA-binding domain"/>
    <property type="match status" value="1"/>
</dbReference>
<dbReference type="HOGENOM" id="CLU_000837_8_8_1"/>
<dbReference type="InParanoid" id="A0A061F0E8"/>
<evidence type="ECO:0000313" key="11">
    <source>
        <dbReference type="Proteomes" id="UP000026915"/>
    </source>
</evidence>
<name>A0A061F0E8_THECC</name>
<dbReference type="GO" id="GO:0005524">
    <property type="term" value="F:ATP binding"/>
    <property type="evidence" value="ECO:0007669"/>
    <property type="project" value="UniProtKB-KW"/>
</dbReference>
<dbReference type="InterPro" id="IPR058922">
    <property type="entry name" value="WHD_DRP"/>
</dbReference>
<dbReference type="Pfam" id="PF00931">
    <property type="entry name" value="NB-ARC"/>
    <property type="match status" value="1"/>
</dbReference>
<dbReference type="PANTHER" id="PTHR36766:SF70">
    <property type="entry name" value="DISEASE RESISTANCE PROTEIN RGA4"/>
    <property type="match status" value="1"/>
</dbReference>
<evidence type="ECO:0000256" key="5">
    <source>
        <dbReference type="ARBA" id="ARBA00022840"/>
    </source>
</evidence>
<dbReference type="InterPro" id="IPR036388">
    <property type="entry name" value="WH-like_DNA-bd_sf"/>
</dbReference>
<dbReference type="EMBL" id="CM001883">
    <property type="protein sequence ID" value="EOY10377.1"/>
    <property type="molecule type" value="Genomic_DNA"/>
</dbReference>
<dbReference type="PRINTS" id="PR00364">
    <property type="entry name" value="DISEASERSIST"/>
</dbReference>
<sequence length="1156" mass="130436">MADPVSIIVGPIVNNIIDTAASLIKGEFLAILNVEKEVKNLSSNLTAISAVLKDAEQRQLDAACGESLRDWLRKLKDVACDAEDILDTFATETFLWKRKKQVRKILAPTNLINKSSVAHKIKEISARLDVIAKQKNDFHLTESSDGGKTPNLPHTPFFVDITADVFGRESDRDELINRMLSNESDTEGDVSVIPIVGMGGLGKTTLAQLIFKDERVKNHFEFKMWVHVTVDFNFGRILKEMIEFHTEMKYSSDVPTRTLESRFLEFLAGKSFLLVLDDVWTDDYQEWEPLQNLLKQGGKGSRVLVTTRNTRVSDIMGTQPPYRLECLPEDECWSLFKKIAFKDCNSLVDTHRKELEVFGRQIVEKCNGLPLAVKAMGGVLRGNIDVNKWKQILRDSVWELEKDQNRTRPKILPALKLSYDHLPSYLKQCYAYCSIFPKAYVFDRKELVKLWMAEAFIQSSGQNSVEETGIEYFNELLMRSFFQILNIDDKVRYRMHDLIHDLAVSVSSPHCCQVKDNNSGIFSEETRHVSLLGQDVENPTLQIIERSTKLRTLLLPGESLKNLGQALDKMFHSLKYIRVLNLSSSSFSELPSSIENLKLLRYLDLSRTEIKVLPNSICNLCNLQTLKLLGCFWLFELPKDLGNLVNLRHLELDEMFWFKCEMLPPRMGNLTSLQNLHAFPVSGTSGHGIEELKNMAKLTKTLHILKLENAVNAAEAKLKEKESLQKLVLEWSGQDVNQEDEIRAERDLEDLQPHSNLKELALHHFKGSNFPLWMTDGLLQNLVRLTLSHCTKCTTLSVGQLPCLRALYIKGMLELEEWPGVQCLSLDRLHIKNCPKLRKVPDLMPNLTVLKIKKCDSLKALPMAPLMFLVLIDNLVLEDWKEGMFIAQDDQGNQVGQPKPTLISLLELKMANCPNVQALPKIFAPQKLEISGCGLITALPVPQFAQRLQHLALDSCSNGTLVRAIPGTNTLYSLVISNISNLTSFPKLPHLPGLKTLYISDCKDLTSLSEDEESLKSLSSLKLLSIQGCSKLESLPDEGLPTGLECLMIVSCPILKSLGTKDTLKSLLSLKDLYLDDCPLIQSFPEDGLPTSLLHLVIHECPLLIEQCQKEDAGSTEWPKIMHVTDQEIDSIRLPSAPDLPKKNKWTPLFGFSKGP</sequence>
<keyword evidence="5" id="KW-0067">ATP-binding</keyword>
<dbReference type="GO" id="GO:0006952">
    <property type="term" value="P:defense response"/>
    <property type="evidence" value="ECO:0007669"/>
    <property type="project" value="UniProtKB-KW"/>
</dbReference>
<feature type="domain" description="NB-ARC" evidence="6">
    <location>
        <begin position="173"/>
        <end position="342"/>
    </location>
</feature>
<keyword evidence="4" id="KW-0611">Plant defense</keyword>
<evidence type="ECO:0000313" key="10">
    <source>
        <dbReference type="EMBL" id="EOY10378.1"/>
    </source>
</evidence>
<keyword evidence="11" id="KW-1185">Reference proteome</keyword>
<dbReference type="InterPro" id="IPR032675">
    <property type="entry name" value="LRR_dom_sf"/>
</dbReference>
<dbReference type="STRING" id="3641.A0A061F0E8"/>
<feature type="domain" description="Disease resistance protein winged helix" evidence="8">
    <location>
        <begin position="435"/>
        <end position="503"/>
    </location>
</feature>
<dbReference type="GO" id="GO:0051707">
    <property type="term" value="P:response to other organism"/>
    <property type="evidence" value="ECO:0007669"/>
    <property type="project" value="UniProtKB-ARBA"/>
</dbReference>
<dbReference type="GO" id="GO:0043531">
    <property type="term" value="F:ADP binding"/>
    <property type="evidence" value="ECO:0007669"/>
    <property type="project" value="InterPro"/>
</dbReference>
<dbReference type="Gene3D" id="3.80.10.10">
    <property type="entry name" value="Ribonuclease Inhibitor"/>
    <property type="match status" value="2"/>
</dbReference>
<dbReference type="Gene3D" id="1.10.8.430">
    <property type="entry name" value="Helical domain of apoptotic protease-activating factors"/>
    <property type="match status" value="1"/>
</dbReference>
<dbReference type="InterPro" id="IPR002182">
    <property type="entry name" value="NB-ARC"/>
</dbReference>
<dbReference type="InterPro" id="IPR038005">
    <property type="entry name" value="RX-like_CC"/>
</dbReference>
<evidence type="ECO:0000256" key="1">
    <source>
        <dbReference type="ARBA" id="ARBA00022614"/>
    </source>
</evidence>
<dbReference type="AlphaFoldDB" id="A0A061F0E8"/>
<dbReference type="EMBL" id="CM001883">
    <property type="protein sequence ID" value="EOY10378.1"/>
    <property type="molecule type" value="Genomic_DNA"/>
</dbReference>
<dbReference type="InterPro" id="IPR056789">
    <property type="entry name" value="LRR_R13L1-DRL21"/>
</dbReference>
<dbReference type="InterPro" id="IPR041118">
    <property type="entry name" value="Rx_N"/>
</dbReference>
<evidence type="ECO:0000259" key="9">
    <source>
        <dbReference type="Pfam" id="PF25019"/>
    </source>
</evidence>
<keyword evidence="1" id="KW-0433">Leucine-rich repeat</keyword>
<dbReference type="OMA" id="PEDECWS"/>
<evidence type="ECO:0000256" key="4">
    <source>
        <dbReference type="ARBA" id="ARBA00022821"/>
    </source>
</evidence>
<gene>
    <name evidence="10" type="ORF">TCM_025746</name>
</gene>
<dbReference type="Gene3D" id="3.40.50.300">
    <property type="entry name" value="P-loop containing nucleotide triphosphate hydrolases"/>
    <property type="match status" value="1"/>
</dbReference>
<evidence type="ECO:0000259" key="6">
    <source>
        <dbReference type="Pfam" id="PF00931"/>
    </source>
</evidence>